<evidence type="ECO:0000313" key="3">
    <source>
        <dbReference type="Proteomes" id="UP000218811"/>
    </source>
</evidence>
<reference evidence="2 3" key="1">
    <citation type="journal article" date="2012" name="Science">
        <title>The Paleozoic origin of enzymatic lignin decomposition reconstructed from 31 fungal genomes.</title>
        <authorList>
            <person name="Floudas D."/>
            <person name="Binder M."/>
            <person name="Riley R."/>
            <person name="Barry K."/>
            <person name="Blanchette R.A."/>
            <person name="Henrissat B."/>
            <person name="Martinez A.T."/>
            <person name="Otillar R."/>
            <person name="Spatafora J.W."/>
            <person name="Yadav J.S."/>
            <person name="Aerts A."/>
            <person name="Benoit I."/>
            <person name="Boyd A."/>
            <person name="Carlson A."/>
            <person name="Copeland A."/>
            <person name="Coutinho P.M."/>
            <person name="de Vries R.P."/>
            <person name="Ferreira P."/>
            <person name="Findley K."/>
            <person name="Foster B."/>
            <person name="Gaskell J."/>
            <person name="Glotzer D."/>
            <person name="Gorecki P."/>
            <person name="Heitman J."/>
            <person name="Hesse C."/>
            <person name="Hori C."/>
            <person name="Igarashi K."/>
            <person name="Jurgens J.A."/>
            <person name="Kallen N."/>
            <person name="Kersten P."/>
            <person name="Kohler A."/>
            <person name="Kuees U."/>
            <person name="Kumar T.K.A."/>
            <person name="Kuo A."/>
            <person name="LaButti K."/>
            <person name="Larrondo L.F."/>
            <person name="Lindquist E."/>
            <person name="Ling A."/>
            <person name="Lombard V."/>
            <person name="Lucas S."/>
            <person name="Lundell T."/>
            <person name="Martin R."/>
            <person name="McLaughlin D.J."/>
            <person name="Morgenstern I."/>
            <person name="Morin E."/>
            <person name="Murat C."/>
            <person name="Nagy L.G."/>
            <person name="Nolan M."/>
            <person name="Ohm R.A."/>
            <person name="Patyshakuliyeva A."/>
            <person name="Rokas A."/>
            <person name="Ruiz-Duenas F.J."/>
            <person name="Sabat G."/>
            <person name="Salamov A."/>
            <person name="Samejima M."/>
            <person name="Schmutz J."/>
            <person name="Slot J.C."/>
            <person name="St John F."/>
            <person name="Stenlid J."/>
            <person name="Sun H."/>
            <person name="Sun S."/>
            <person name="Syed K."/>
            <person name="Tsang A."/>
            <person name="Wiebenga A."/>
            <person name="Young D."/>
            <person name="Pisabarro A."/>
            <person name="Eastwood D.C."/>
            <person name="Martin F."/>
            <person name="Cullen D."/>
            <person name="Grigoriev I.V."/>
            <person name="Hibbett D.S."/>
        </authorList>
    </citation>
    <scope>NUCLEOTIDE SEQUENCE [LARGE SCALE GENOMIC DNA]</scope>
    <source>
        <strain evidence="2 3">MD-104</strain>
    </source>
</reference>
<organism evidence="2 3">
    <name type="scientific">Wolfiporia cocos (strain MD-104)</name>
    <name type="common">Brown rot fungus</name>
    <dbReference type="NCBI Taxonomy" id="742152"/>
    <lineage>
        <taxon>Eukaryota</taxon>
        <taxon>Fungi</taxon>
        <taxon>Dikarya</taxon>
        <taxon>Basidiomycota</taxon>
        <taxon>Agaricomycotina</taxon>
        <taxon>Agaricomycetes</taxon>
        <taxon>Polyporales</taxon>
        <taxon>Phaeolaceae</taxon>
        <taxon>Wolfiporia</taxon>
    </lineage>
</organism>
<feature type="region of interest" description="Disordered" evidence="1">
    <location>
        <begin position="180"/>
        <end position="199"/>
    </location>
</feature>
<proteinExistence type="predicted"/>
<evidence type="ECO:0000256" key="1">
    <source>
        <dbReference type="SAM" id="MobiDB-lite"/>
    </source>
</evidence>
<keyword evidence="3" id="KW-1185">Reference proteome</keyword>
<feature type="compositionally biased region" description="Polar residues" evidence="1">
    <location>
        <begin position="181"/>
        <end position="198"/>
    </location>
</feature>
<dbReference type="EMBL" id="KB467832">
    <property type="protein sequence ID" value="PCH34672.1"/>
    <property type="molecule type" value="Genomic_DNA"/>
</dbReference>
<protein>
    <submittedName>
        <fullName evidence="2">Uncharacterized protein</fullName>
    </submittedName>
</protein>
<name>A0A2H3IXG8_WOLCO</name>
<dbReference type="AlphaFoldDB" id="A0A2H3IXG8"/>
<gene>
    <name evidence="2" type="ORF">WOLCODRAFT_145437</name>
</gene>
<accession>A0A2H3IXG8</accession>
<sequence length="249" mass="27399">MSARPVLLWLSLPFARRHPLADPWHLRCPANAQSRAQAAMRSPNPGPLRRNERDVGDPVILYTLSSREPYLKCDKFSTWATSAQPLRASRLLPARCVLTGARHGWGGAPIAQEQMDGPGPPVRRSAHATKSAGRIFPSITDHSCDWASRRTTVLLYERFGWRRFWARAPQGGGYPAFPDDVSTSSTGHPTPRKTNITSPRLPVDDLAARYGSASSSAPTFGPRARTHRATVRLAVYDAGSPRQDFLATP</sequence>
<evidence type="ECO:0000313" key="2">
    <source>
        <dbReference type="EMBL" id="PCH34672.1"/>
    </source>
</evidence>
<dbReference type="Proteomes" id="UP000218811">
    <property type="component" value="Unassembled WGS sequence"/>
</dbReference>